<keyword evidence="1" id="KW-0812">Transmembrane</keyword>
<gene>
    <name evidence="2" type="ORF">XDD1_1739</name>
</gene>
<keyword evidence="1" id="KW-0472">Membrane</keyword>
<proteinExistence type="predicted"/>
<organism evidence="2 3">
    <name type="scientific">Xenorhabdus doucetiae</name>
    <dbReference type="NCBI Taxonomy" id="351671"/>
    <lineage>
        <taxon>Bacteria</taxon>
        <taxon>Pseudomonadati</taxon>
        <taxon>Pseudomonadota</taxon>
        <taxon>Gammaproteobacteria</taxon>
        <taxon>Enterobacterales</taxon>
        <taxon>Morganellaceae</taxon>
        <taxon>Xenorhabdus</taxon>
    </lineage>
</organism>
<evidence type="ECO:0000313" key="2">
    <source>
        <dbReference type="EMBL" id="CDG17438.1"/>
    </source>
</evidence>
<feature type="transmembrane region" description="Helical" evidence="1">
    <location>
        <begin position="12"/>
        <end position="33"/>
    </location>
</feature>
<keyword evidence="1" id="KW-1133">Transmembrane helix</keyword>
<dbReference type="HOGENOM" id="CLU_2482585_0_0_6"/>
<evidence type="ECO:0000313" key="3">
    <source>
        <dbReference type="Proteomes" id="UP000032721"/>
    </source>
</evidence>
<name>A0A068QR24_9GAMM</name>
<accession>A0A068QR24</accession>
<dbReference type="AlphaFoldDB" id="A0A068QR24"/>
<dbReference type="KEGG" id="xdo:XDD1_1739"/>
<reference evidence="2 3" key="1">
    <citation type="submission" date="2013-07" db="EMBL/GenBank/DDBJ databases">
        <authorList>
            <person name="Genoscope - CEA"/>
        </authorList>
    </citation>
    <scope>NUCLEOTIDE SEQUENCE [LARGE SCALE GENOMIC DNA]</scope>
    <source>
        <strain evidence="3">FRM16 / DSM 17909</strain>
    </source>
</reference>
<dbReference type="Proteomes" id="UP000032721">
    <property type="component" value="Chromosome"/>
</dbReference>
<dbReference type="EMBL" id="FO704550">
    <property type="protein sequence ID" value="CDG17438.1"/>
    <property type="molecule type" value="Genomic_DNA"/>
</dbReference>
<sequence>MSYLQEPQLIYFVHYGVALNMRIQEFYLIKFLCKKTFLIKMRIDVIYIYQGAFLSFLNNLPNKKESINFLSREIKNTFSERPVWNIT</sequence>
<dbReference type="STRING" id="351671.XDD1_1739"/>
<protein>
    <submittedName>
        <fullName evidence="2">Uncharacterized protein</fullName>
    </submittedName>
</protein>
<evidence type="ECO:0000256" key="1">
    <source>
        <dbReference type="SAM" id="Phobius"/>
    </source>
</evidence>